<name>A0AAF0DK37_9EURO</name>
<protein>
    <recommendedName>
        <fullName evidence="3">X-Pro dipeptidyl-peptidase</fullName>
    </recommendedName>
</protein>
<keyword evidence="2" id="KW-1185">Reference proteome</keyword>
<dbReference type="SUPFAM" id="SSF55486">
    <property type="entry name" value="Metalloproteases ('zincins'), catalytic domain"/>
    <property type="match status" value="1"/>
</dbReference>
<dbReference type="AlphaFoldDB" id="A0AAF0DK37"/>
<dbReference type="InterPro" id="IPR010281">
    <property type="entry name" value="DUF885"/>
</dbReference>
<organism evidence="1 2">
    <name type="scientific">Emydomyces testavorans</name>
    <dbReference type="NCBI Taxonomy" id="2070801"/>
    <lineage>
        <taxon>Eukaryota</taxon>
        <taxon>Fungi</taxon>
        <taxon>Dikarya</taxon>
        <taxon>Ascomycota</taxon>
        <taxon>Pezizomycotina</taxon>
        <taxon>Eurotiomycetes</taxon>
        <taxon>Eurotiomycetidae</taxon>
        <taxon>Onygenales</taxon>
        <taxon>Nannizziopsiaceae</taxon>
        <taxon>Emydomyces</taxon>
    </lineage>
</organism>
<accession>A0AAF0DK37</accession>
<evidence type="ECO:0008006" key="3">
    <source>
        <dbReference type="Google" id="ProtNLM"/>
    </source>
</evidence>
<dbReference type="Pfam" id="PF05960">
    <property type="entry name" value="DUF885"/>
    <property type="match status" value="1"/>
</dbReference>
<evidence type="ECO:0000313" key="2">
    <source>
        <dbReference type="Proteomes" id="UP001219355"/>
    </source>
</evidence>
<dbReference type="PANTHER" id="PTHR33361:SF2">
    <property type="entry name" value="DUF885 DOMAIN-CONTAINING PROTEIN"/>
    <property type="match status" value="1"/>
</dbReference>
<proteinExistence type="predicted"/>
<dbReference type="PANTHER" id="PTHR33361">
    <property type="entry name" value="GLR0591 PROTEIN"/>
    <property type="match status" value="1"/>
</dbReference>
<reference evidence="1" key="1">
    <citation type="submission" date="2023-03" db="EMBL/GenBank/DDBJ databases">
        <title>Emydomyces testavorans Genome Sequence.</title>
        <authorList>
            <person name="Hoyer L."/>
        </authorList>
    </citation>
    <scope>NUCLEOTIDE SEQUENCE</scope>
    <source>
        <strain evidence="1">16-2883</strain>
    </source>
</reference>
<dbReference type="EMBL" id="CP120629">
    <property type="protein sequence ID" value="WEW60137.1"/>
    <property type="molecule type" value="Genomic_DNA"/>
</dbReference>
<dbReference type="Proteomes" id="UP001219355">
    <property type="component" value="Chromosome 3"/>
</dbReference>
<gene>
    <name evidence="1" type="ORF">PRK78_005622</name>
</gene>
<sequence length="575" mass="66989">MVKRIAPVASKGIESGHAREPVALRKHHGESMQHRVQRVTEDLKCLKRFYTIDFSPTAVAKLKAYYQEQLDELETLPFQSYSQEDKIDYLLLKNYLRRSFRRLELDEARDKKMEPLLGSFAPGIIRLCEERHKVVQIDGRDAAQRLHNVYQSVNEIMKRIDQGKIDVDKFSAFRAIKAVEQLRRGLEEWFSFYNGYDPDLTWWSSQPQPKVNTALRALAAVIRKKIVGLDPEDEDAIVGQPIGREGLLADLEAEVIPYSPEELIHIGEEEYKWCETEMKKASRELGFGENWHAALEHVKNLHVSPGHQPQLVRSFAVEAIQYVTKNNLVTVPPLAAEAWQMFMMSPAEQKISPFFLGGESIRVAFPTSSMDHDAKLMSLRSNNIHFSRATVFHELIPGHHLQLYMSARHRPYRRIFTTPFWVEGGALYWELLFWDRGFARSQEDRIGMLFWRMHRCARIIFSLRFHLGEMTPQECIEFLISRVGHERSTAEGEVRRSFNGDYSPLYQAGYMLGALQLYALRREMVDSGKIAEKEFHDKILRENQMPIELLRALVQDLPLTSNYRACWRFYDRREQ</sequence>
<evidence type="ECO:0000313" key="1">
    <source>
        <dbReference type="EMBL" id="WEW60137.1"/>
    </source>
</evidence>